<dbReference type="Pfam" id="PF01555">
    <property type="entry name" value="N6_N4_Mtase"/>
    <property type="match status" value="2"/>
</dbReference>
<evidence type="ECO:0000256" key="3">
    <source>
        <dbReference type="SAM" id="MobiDB-lite"/>
    </source>
</evidence>
<feature type="region of interest" description="Disordered" evidence="3">
    <location>
        <begin position="219"/>
        <end position="240"/>
    </location>
</feature>
<protein>
    <submittedName>
        <fullName evidence="5">Putative methyltransferase</fullName>
    </submittedName>
</protein>
<evidence type="ECO:0000259" key="4">
    <source>
        <dbReference type="Pfam" id="PF01555"/>
    </source>
</evidence>
<organism evidence="5">
    <name type="scientific">viral metagenome</name>
    <dbReference type="NCBI Taxonomy" id="1070528"/>
    <lineage>
        <taxon>unclassified sequences</taxon>
        <taxon>metagenomes</taxon>
        <taxon>organismal metagenomes</taxon>
    </lineage>
</organism>
<dbReference type="InterPro" id="IPR029063">
    <property type="entry name" value="SAM-dependent_MTases_sf"/>
</dbReference>
<dbReference type="GO" id="GO:0032259">
    <property type="term" value="P:methylation"/>
    <property type="evidence" value="ECO:0007669"/>
    <property type="project" value="UniProtKB-KW"/>
</dbReference>
<keyword evidence="1 5" id="KW-0489">Methyltransferase</keyword>
<reference evidence="5" key="1">
    <citation type="submission" date="2020-03" db="EMBL/GenBank/DDBJ databases">
        <title>The deep terrestrial virosphere.</title>
        <authorList>
            <person name="Holmfeldt K."/>
            <person name="Nilsson E."/>
            <person name="Simone D."/>
            <person name="Lopez-Fernandez M."/>
            <person name="Wu X."/>
            <person name="de Brujin I."/>
            <person name="Lundin D."/>
            <person name="Andersson A."/>
            <person name="Bertilsson S."/>
            <person name="Dopson M."/>
        </authorList>
    </citation>
    <scope>NUCLEOTIDE SEQUENCE</scope>
    <source>
        <strain evidence="5">MM415B01412</strain>
    </source>
</reference>
<dbReference type="SUPFAM" id="SSF53335">
    <property type="entry name" value="S-adenosyl-L-methionine-dependent methyltransferases"/>
    <property type="match status" value="1"/>
</dbReference>
<evidence type="ECO:0000313" key="5">
    <source>
        <dbReference type="EMBL" id="QJA58741.1"/>
    </source>
</evidence>
<dbReference type="AlphaFoldDB" id="A0A6M3INB1"/>
<feature type="domain" description="DNA methylase N-4/N-6" evidence="4">
    <location>
        <begin position="343"/>
        <end position="377"/>
    </location>
</feature>
<gene>
    <name evidence="5" type="ORF">MM415B01412_0023</name>
</gene>
<keyword evidence="2 5" id="KW-0808">Transferase</keyword>
<name>A0A6M3INB1_9ZZZZ</name>
<dbReference type="InterPro" id="IPR002941">
    <property type="entry name" value="DNA_methylase_N4/N6"/>
</dbReference>
<evidence type="ECO:0000256" key="2">
    <source>
        <dbReference type="ARBA" id="ARBA00022679"/>
    </source>
</evidence>
<feature type="domain" description="DNA methylase N-4/N-6" evidence="4">
    <location>
        <begin position="68"/>
        <end position="278"/>
    </location>
</feature>
<dbReference type="Gene3D" id="3.40.50.150">
    <property type="entry name" value="Vaccinia Virus protein VP39"/>
    <property type="match status" value="1"/>
</dbReference>
<accession>A0A6M3INB1</accession>
<dbReference type="InterPro" id="IPR001091">
    <property type="entry name" value="RM_Methyltransferase"/>
</dbReference>
<dbReference type="GO" id="GO:0008170">
    <property type="term" value="F:N-methyltransferase activity"/>
    <property type="evidence" value="ECO:0007669"/>
    <property type="project" value="InterPro"/>
</dbReference>
<dbReference type="GO" id="GO:0003677">
    <property type="term" value="F:DNA binding"/>
    <property type="evidence" value="ECO:0007669"/>
    <property type="project" value="InterPro"/>
</dbReference>
<evidence type="ECO:0000256" key="1">
    <source>
        <dbReference type="ARBA" id="ARBA00022603"/>
    </source>
</evidence>
<dbReference type="EMBL" id="MT141337">
    <property type="protein sequence ID" value="QJA58741.1"/>
    <property type="molecule type" value="Genomic_DNA"/>
</dbReference>
<feature type="compositionally biased region" description="Basic residues" evidence="3">
    <location>
        <begin position="219"/>
        <end position="230"/>
    </location>
</feature>
<proteinExistence type="predicted"/>
<dbReference type="PRINTS" id="PR00508">
    <property type="entry name" value="S21N4MTFRASE"/>
</dbReference>
<sequence>MIWDAGPDCQHEWGDEIISIANDSNRGTMEWKTGGNPAAKVKGEKSNQGQFCQLCGCWRGCLGLEPTLELFISHIVEIFREVRRILRSDGTLFLNLGDSYAGSGSPGGDFRDGKGGDEYLRPYNRKGNSLKPKDLCGIPWRVALALQADGWWLRSDIIWHKPNPMPESVTDRPTKAHEYIFLLTKSAKYFYDAEAIREPHVRLWDADNGGSMATERHHKAHIGGTNRHKRPYPEPNPSGRNKRTVWTIATQPFPGSHFAVFPEKLIEPCVLAGTSEKGCCVECGGPWERVVEKTVPEFRYAKSDYPGNVTMATKKYKNDRGPESKTIGWEPTCKCGAEIVPCVVCDPFGGAMTTAIVAHKHGRKFIMIELSESYIKEIGIPRIESARTGCKPDEVSIDEGLNVKIKNLQLRLFNNKWPS</sequence>